<organism evidence="2 3">
    <name type="scientific">Nocardioides imazamoxiresistens</name>
    <dbReference type="NCBI Taxonomy" id="3231893"/>
    <lineage>
        <taxon>Bacteria</taxon>
        <taxon>Bacillati</taxon>
        <taxon>Actinomycetota</taxon>
        <taxon>Actinomycetes</taxon>
        <taxon>Propionibacteriales</taxon>
        <taxon>Nocardioidaceae</taxon>
        <taxon>Nocardioides</taxon>
    </lineage>
</organism>
<dbReference type="InterPro" id="IPR002734">
    <property type="entry name" value="RibDG_C"/>
</dbReference>
<evidence type="ECO:0000313" key="2">
    <source>
        <dbReference type="EMBL" id="MDT9595398.1"/>
    </source>
</evidence>
<comment type="caution">
    <text evidence="2">The sequence shown here is derived from an EMBL/GenBank/DDBJ whole genome shotgun (WGS) entry which is preliminary data.</text>
</comment>
<feature type="domain" description="Bacterial bifunctional deaminase-reductase C-terminal" evidence="1">
    <location>
        <begin position="110"/>
        <end position="192"/>
    </location>
</feature>
<evidence type="ECO:0000259" key="1">
    <source>
        <dbReference type="Pfam" id="PF01872"/>
    </source>
</evidence>
<name>A0ABU3Q1M2_9ACTN</name>
<reference evidence="2 3" key="1">
    <citation type="submission" date="2023-08" db="EMBL/GenBank/DDBJ databases">
        <title>Nocardioides seae sp. nov., a bacterium isolated from a soil.</title>
        <authorList>
            <person name="Wang X."/>
        </authorList>
    </citation>
    <scope>NUCLEOTIDE SEQUENCE [LARGE SCALE GENOMIC DNA]</scope>
    <source>
        <strain evidence="2 3">YZH12</strain>
    </source>
</reference>
<keyword evidence="3" id="KW-1185">Reference proteome</keyword>
<sequence>MGKLVLVENLSLDGVMQAPGRPDEDTRGGFGQGGWAFAWLGEDPEAMEASMAGDAPGALLLGRRTYEDLVGFWLSPAAGDNPFADLLRHTPKHVVSGVSPALEHPASHLLHAPDEAALVEGVRTLVAATEGEVVVLGSGMLARALLAADLVDELVLTIIPVVLGSGARLFDGDGTRVRLAATSTYTSPRGAVVGHYVVQR</sequence>
<dbReference type="InterPro" id="IPR050765">
    <property type="entry name" value="Riboflavin_Biosynth_HTPR"/>
</dbReference>
<dbReference type="Pfam" id="PF01872">
    <property type="entry name" value="RibD_C"/>
    <property type="match status" value="1"/>
</dbReference>
<dbReference type="PANTHER" id="PTHR38011">
    <property type="entry name" value="DIHYDROFOLATE REDUCTASE FAMILY PROTEIN (AFU_ORTHOLOGUE AFUA_8G06820)"/>
    <property type="match status" value="1"/>
</dbReference>
<dbReference type="RefSeq" id="WP_315736085.1">
    <property type="nucleotide sequence ID" value="NZ_JAVYII010000011.1"/>
</dbReference>
<dbReference type="SUPFAM" id="SSF53597">
    <property type="entry name" value="Dihydrofolate reductase-like"/>
    <property type="match status" value="1"/>
</dbReference>
<accession>A0ABU3Q1M2</accession>
<evidence type="ECO:0000313" key="3">
    <source>
        <dbReference type="Proteomes" id="UP001268542"/>
    </source>
</evidence>
<dbReference type="EMBL" id="JAVYII010000011">
    <property type="protein sequence ID" value="MDT9595398.1"/>
    <property type="molecule type" value="Genomic_DNA"/>
</dbReference>
<dbReference type="Gene3D" id="3.40.430.10">
    <property type="entry name" value="Dihydrofolate Reductase, subunit A"/>
    <property type="match status" value="1"/>
</dbReference>
<dbReference type="Proteomes" id="UP001268542">
    <property type="component" value="Unassembled WGS sequence"/>
</dbReference>
<dbReference type="InterPro" id="IPR024072">
    <property type="entry name" value="DHFR-like_dom_sf"/>
</dbReference>
<protein>
    <submittedName>
        <fullName evidence="2">Dihydrofolate reductase family protein</fullName>
    </submittedName>
</protein>
<gene>
    <name evidence="2" type="ORF">RDV89_20110</name>
</gene>
<dbReference type="PANTHER" id="PTHR38011:SF2">
    <property type="entry name" value="BIFUNCTIONAL DEAMINASE-REDUCTASE DOMAIN PROTEIN"/>
    <property type="match status" value="1"/>
</dbReference>
<proteinExistence type="predicted"/>